<accession>A0ABN1ZCS0</accession>
<comment type="caution">
    <text evidence="5">The sequence shown here is derived from an EMBL/GenBank/DDBJ whole genome shotgun (WGS) entry which is preliminary data.</text>
</comment>
<evidence type="ECO:0000256" key="1">
    <source>
        <dbReference type="ARBA" id="ARBA00021292"/>
    </source>
</evidence>
<name>A0ABN1ZCS0_9MICO</name>
<dbReference type="RefSeq" id="WP_204608098.1">
    <property type="nucleotide sequence ID" value="NZ_BAAAJX010000006.1"/>
</dbReference>
<dbReference type="Gene3D" id="3.40.50.2000">
    <property type="entry name" value="Glycogen Phosphorylase B"/>
    <property type="match status" value="2"/>
</dbReference>
<evidence type="ECO:0000313" key="6">
    <source>
        <dbReference type="Proteomes" id="UP001501742"/>
    </source>
</evidence>
<evidence type="ECO:0000259" key="4">
    <source>
        <dbReference type="Pfam" id="PF13439"/>
    </source>
</evidence>
<dbReference type="InterPro" id="IPR050194">
    <property type="entry name" value="Glycosyltransferase_grp1"/>
</dbReference>
<organism evidence="5 6">
    <name type="scientific">Curtobacterium herbarum</name>
    <dbReference type="NCBI Taxonomy" id="150122"/>
    <lineage>
        <taxon>Bacteria</taxon>
        <taxon>Bacillati</taxon>
        <taxon>Actinomycetota</taxon>
        <taxon>Actinomycetes</taxon>
        <taxon>Micrococcales</taxon>
        <taxon>Microbacteriaceae</taxon>
        <taxon>Curtobacterium</taxon>
    </lineage>
</organism>
<dbReference type="Pfam" id="PF13439">
    <property type="entry name" value="Glyco_transf_4"/>
    <property type="match status" value="1"/>
</dbReference>
<dbReference type="EMBL" id="BAAAJX010000006">
    <property type="protein sequence ID" value="GAA1493430.1"/>
    <property type="molecule type" value="Genomic_DNA"/>
</dbReference>
<evidence type="ECO:0000256" key="3">
    <source>
        <dbReference type="ARBA" id="ARBA00022679"/>
    </source>
</evidence>
<evidence type="ECO:0000256" key="2">
    <source>
        <dbReference type="ARBA" id="ARBA00022676"/>
    </source>
</evidence>
<keyword evidence="3" id="KW-0808">Transferase</keyword>
<reference evidence="5 6" key="1">
    <citation type="journal article" date="2019" name="Int. J. Syst. Evol. Microbiol.">
        <title>The Global Catalogue of Microorganisms (GCM) 10K type strain sequencing project: providing services to taxonomists for standard genome sequencing and annotation.</title>
        <authorList>
            <consortium name="The Broad Institute Genomics Platform"/>
            <consortium name="The Broad Institute Genome Sequencing Center for Infectious Disease"/>
            <person name="Wu L."/>
            <person name="Ma J."/>
        </authorList>
    </citation>
    <scope>NUCLEOTIDE SEQUENCE [LARGE SCALE GENOMIC DNA]</scope>
    <source>
        <strain evidence="5 6">JCM 12140</strain>
    </source>
</reference>
<dbReference type="InterPro" id="IPR028098">
    <property type="entry name" value="Glyco_trans_4-like_N"/>
</dbReference>
<sequence length="410" mass="44577">MSADATTETTDTTAATGGRRPLRVLIAADTFAPDVNGAATFTEELALGLAARGHEVHIIAPSWNWWHAGSFDEEYRGVTLTVHRLASYRWPAHEWYRFAWPWTVRKHTAPIIAALRPDVVHIQSHIVVGRGVAREAHDRGIRIIGTNHFMPENLLEYTPFGKRTTPLALKIAWADAAKTYRLAEAITTPTELAADYLRDAIAGQPVLAISCGVDATRYTAASGRPAGNDIVFVGRVAPEKNLDVMIRALPLLPAALDARFTIVGDGDMIPKLTALAKELGVEDRVRFLGFVPDEVKLRTLTEGTVFVMPSTAELQSISSLEAMASGLPVVAADSMALPHLIDGNGYLFTPGDEHDLAAKLTSVLTAPDADYQAMRQRSLTMIEAHDINRTLSTFEALYRGEPVASAPEGR</sequence>
<dbReference type="PANTHER" id="PTHR45947:SF3">
    <property type="entry name" value="SULFOQUINOVOSYL TRANSFERASE SQD2"/>
    <property type="match status" value="1"/>
</dbReference>
<dbReference type="Proteomes" id="UP001501742">
    <property type="component" value="Unassembled WGS sequence"/>
</dbReference>
<gene>
    <name evidence="5" type="ORF">GCM10009627_17760</name>
</gene>
<protein>
    <recommendedName>
        <fullName evidence="1">D-inositol 3-phosphate glycosyltransferase</fullName>
    </recommendedName>
</protein>
<dbReference type="SUPFAM" id="SSF53756">
    <property type="entry name" value="UDP-Glycosyltransferase/glycogen phosphorylase"/>
    <property type="match status" value="1"/>
</dbReference>
<evidence type="ECO:0000313" key="5">
    <source>
        <dbReference type="EMBL" id="GAA1493430.1"/>
    </source>
</evidence>
<dbReference type="PANTHER" id="PTHR45947">
    <property type="entry name" value="SULFOQUINOVOSYL TRANSFERASE SQD2"/>
    <property type="match status" value="1"/>
</dbReference>
<proteinExistence type="predicted"/>
<feature type="domain" description="Glycosyltransferase subfamily 4-like N-terminal" evidence="4">
    <location>
        <begin position="35"/>
        <end position="217"/>
    </location>
</feature>
<keyword evidence="2" id="KW-0328">Glycosyltransferase</keyword>
<dbReference type="Pfam" id="PF13692">
    <property type="entry name" value="Glyco_trans_1_4"/>
    <property type="match status" value="1"/>
</dbReference>
<keyword evidence="6" id="KW-1185">Reference proteome</keyword>